<dbReference type="Gene3D" id="1.10.1370.10">
    <property type="entry name" value="Neurolysin, domain 3"/>
    <property type="match status" value="1"/>
</dbReference>
<feature type="domain" description="Peptidase M3A/M3B catalytic" evidence="8">
    <location>
        <begin position="8"/>
        <end position="43"/>
    </location>
</feature>
<comment type="cofactor">
    <cofactor evidence="7">
        <name>Zn(2+)</name>
        <dbReference type="ChEBI" id="CHEBI:29105"/>
    </cofactor>
    <text evidence="7">Binds 1 zinc ion.</text>
</comment>
<name>A0AAD8L4I4_TARER</name>
<dbReference type="Pfam" id="PF01432">
    <property type="entry name" value="Peptidase_M3"/>
    <property type="match status" value="1"/>
</dbReference>
<keyword evidence="4 7" id="KW-0378">Hydrolase</keyword>
<dbReference type="GO" id="GO:0006508">
    <property type="term" value="P:proteolysis"/>
    <property type="evidence" value="ECO:0007669"/>
    <property type="project" value="UniProtKB-KW"/>
</dbReference>
<accession>A0AAD8L4I4</accession>
<dbReference type="InterPro" id="IPR045090">
    <property type="entry name" value="Pept_M3A_M3B"/>
</dbReference>
<evidence type="ECO:0000313" key="10">
    <source>
        <dbReference type="Proteomes" id="UP001229421"/>
    </source>
</evidence>
<dbReference type="PANTHER" id="PTHR43660:SF1">
    <property type="entry name" value="DIPEPTIDYL CARBOXYPEPTIDASE"/>
    <property type="match status" value="1"/>
</dbReference>
<keyword evidence="3 7" id="KW-0479">Metal-binding</keyword>
<sequence>MNRFLRGFIHIFAGGYAAGYYSYKWAEVLYADAFSAFEDAGLNDDKSLTDESNMSKRVYDIRPTNSPMPLESRVINRWKPYTPSKTYDFSSLTFMWFG</sequence>
<dbReference type="InterPro" id="IPR001567">
    <property type="entry name" value="Pept_M3A_M3B_dom"/>
</dbReference>
<evidence type="ECO:0000256" key="7">
    <source>
        <dbReference type="RuleBase" id="RU003435"/>
    </source>
</evidence>
<protein>
    <recommendedName>
        <fullName evidence="8">Peptidase M3A/M3B catalytic domain-containing protein</fullName>
    </recommendedName>
</protein>
<dbReference type="SUPFAM" id="SSF55486">
    <property type="entry name" value="Metalloproteases ('zincins'), catalytic domain"/>
    <property type="match status" value="1"/>
</dbReference>
<dbReference type="GO" id="GO:0004180">
    <property type="term" value="F:carboxypeptidase activity"/>
    <property type="evidence" value="ECO:0007669"/>
    <property type="project" value="TreeGrafter"/>
</dbReference>
<keyword evidence="10" id="KW-1185">Reference proteome</keyword>
<gene>
    <name evidence="9" type="ORF">QVD17_09368</name>
</gene>
<dbReference type="Proteomes" id="UP001229421">
    <property type="component" value="Unassembled WGS sequence"/>
</dbReference>
<comment type="caution">
    <text evidence="9">The sequence shown here is derived from an EMBL/GenBank/DDBJ whole genome shotgun (WGS) entry which is preliminary data.</text>
</comment>
<keyword evidence="5 7" id="KW-0862">Zinc</keyword>
<evidence type="ECO:0000313" key="9">
    <source>
        <dbReference type="EMBL" id="KAK1432471.1"/>
    </source>
</evidence>
<proteinExistence type="inferred from homology"/>
<keyword evidence="2 7" id="KW-0645">Protease</keyword>
<evidence type="ECO:0000256" key="1">
    <source>
        <dbReference type="ARBA" id="ARBA00006040"/>
    </source>
</evidence>
<dbReference type="GO" id="GO:0004222">
    <property type="term" value="F:metalloendopeptidase activity"/>
    <property type="evidence" value="ECO:0007669"/>
    <property type="project" value="InterPro"/>
</dbReference>
<dbReference type="InterPro" id="IPR024077">
    <property type="entry name" value="Neurolysin/TOP_dom2"/>
</dbReference>
<organism evidence="9 10">
    <name type="scientific">Tagetes erecta</name>
    <name type="common">African marigold</name>
    <dbReference type="NCBI Taxonomy" id="13708"/>
    <lineage>
        <taxon>Eukaryota</taxon>
        <taxon>Viridiplantae</taxon>
        <taxon>Streptophyta</taxon>
        <taxon>Embryophyta</taxon>
        <taxon>Tracheophyta</taxon>
        <taxon>Spermatophyta</taxon>
        <taxon>Magnoliopsida</taxon>
        <taxon>eudicotyledons</taxon>
        <taxon>Gunneridae</taxon>
        <taxon>Pentapetalae</taxon>
        <taxon>asterids</taxon>
        <taxon>campanulids</taxon>
        <taxon>Asterales</taxon>
        <taxon>Asteraceae</taxon>
        <taxon>Asteroideae</taxon>
        <taxon>Heliantheae alliance</taxon>
        <taxon>Tageteae</taxon>
        <taxon>Tagetes</taxon>
    </lineage>
</organism>
<evidence type="ECO:0000256" key="5">
    <source>
        <dbReference type="ARBA" id="ARBA00022833"/>
    </source>
</evidence>
<dbReference type="GO" id="GO:0005829">
    <property type="term" value="C:cytosol"/>
    <property type="evidence" value="ECO:0007669"/>
    <property type="project" value="TreeGrafter"/>
</dbReference>
<dbReference type="GO" id="GO:0046872">
    <property type="term" value="F:metal ion binding"/>
    <property type="evidence" value="ECO:0007669"/>
    <property type="project" value="UniProtKB-UniRule"/>
</dbReference>
<keyword evidence="6 7" id="KW-0482">Metalloprotease</keyword>
<dbReference type="PANTHER" id="PTHR43660">
    <property type="entry name" value="DIPEPTIDYL CARBOXYPEPTIDASE"/>
    <property type="match status" value="1"/>
</dbReference>
<evidence type="ECO:0000259" key="8">
    <source>
        <dbReference type="Pfam" id="PF01432"/>
    </source>
</evidence>
<dbReference type="EMBL" id="JAUHHV010000002">
    <property type="protein sequence ID" value="KAK1432471.1"/>
    <property type="molecule type" value="Genomic_DNA"/>
</dbReference>
<reference evidence="9" key="1">
    <citation type="journal article" date="2023" name="bioRxiv">
        <title>Improved chromosome-level genome assembly for marigold (Tagetes erecta).</title>
        <authorList>
            <person name="Jiang F."/>
            <person name="Yuan L."/>
            <person name="Wang S."/>
            <person name="Wang H."/>
            <person name="Xu D."/>
            <person name="Wang A."/>
            <person name="Fan W."/>
        </authorList>
    </citation>
    <scope>NUCLEOTIDE SEQUENCE</scope>
    <source>
        <strain evidence="9">WSJ</strain>
        <tissue evidence="9">Leaf</tissue>
    </source>
</reference>
<dbReference type="AlphaFoldDB" id="A0AAD8L4I4"/>
<evidence type="ECO:0000256" key="3">
    <source>
        <dbReference type="ARBA" id="ARBA00022723"/>
    </source>
</evidence>
<evidence type="ECO:0000256" key="6">
    <source>
        <dbReference type="ARBA" id="ARBA00023049"/>
    </source>
</evidence>
<evidence type="ECO:0000256" key="4">
    <source>
        <dbReference type="ARBA" id="ARBA00022801"/>
    </source>
</evidence>
<evidence type="ECO:0000256" key="2">
    <source>
        <dbReference type="ARBA" id="ARBA00022670"/>
    </source>
</evidence>
<comment type="similarity">
    <text evidence="1 7">Belongs to the peptidase M3 family.</text>
</comment>